<feature type="domain" description="Histidine kinase" evidence="1">
    <location>
        <begin position="1"/>
        <end position="176"/>
    </location>
</feature>
<sequence>LIYRNLNRAADLISNFKKVAVIQDDGVNTYINVHTLITDVLTSIQSDLLSKKPIVTINCPNDLIIHSKSEPLQQVFQQLLINSVIHGFIGKENNEIRFDVELVGKILTIVYSDNGQGVDKNIKNRIFDPFVTSKRGQGASGLGMHLVYNLVTQALGGRIMFDLEEEHGARFIITIP</sequence>
<dbReference type="Gene3D" id="3.30.565.10">
    <property type="entry name" value="Histidine kinase-like ATPase, C-terminal domain"/>
    <property type="match status" value="1"/>
</dbReference>
<dbReference type="SUPFAM" id="SSF55874">
    <property type="entry name" value="ATPase domain of HSP90 chaperone/DNA topoisomerase II/histidine kinase"/>
    <property type="match status" value="1"/>
</dbReference>
<dbReference type="PANTHER" id="PTHR43065">
    <property type="entry name" value="SENSOR HISTIDINE KINASE"/>
    <property type="match status" value="1"/>
</dbReference>
<reference evidence="2" key="1">
    <citation type="journal article" date="2015" name="Nature">
        <title>Complex archaea that bridge the gap between prokaryotes and eukaryotes.</title>
        <authorList>
            <person name="Spang A."/>
            <person name="Saw J.H."/>
            <person name="Jorgensen S.L."/>
            <person name="Zaremba-Niedzwiedzka K."/>
            <person name="Martijn J."/>
            <person name="Lind A.E."/>
            <person name="van Eijk R."/>
            <person name="Schleper C."/>
            <person name="Guy L."/>
            <person name="Ettema T.J."/>
        </authorList>
    </citation>
    <scope>NUCLEOTIDE SEQUENCE</scope>
</reference>
<dbReference type="PANTHER" id="PTHR43065:SF42">
    <property type="entry name" value="TWO-COMPONENT SENSOR PPRA"/>
    <property type="match status" value="1"/>
</dbReference>
<evidence type="ECO:0000313" key="2">
    <source>
        <dbReference type="EMBL" id="KKN67182.1"/>
    </source>
</evidence>
<protein>
    <recommendedName>
        <fullName evidence="1">Histidine kinase domain-containing protein</fullName>
    </recommendedName>
</protein>
<dbReference type="PRINTS" id="PR00344">
    <property type="entry name" value="BCTRLSENSOR"/>
</dbReference>
<dbReference type="PROSITE" id="PS50109">
    <property type="entry name" value="HIS_KIN"/>
    <property type="match status" value="1"/>
</dbReference>
<evidence type="ECO:0000259" key="1">
    <source>
        <dbReference type="PROSITE" id="PS50109"/>
    </source>
</evidence>
<organism evidence="2">
    <name type="scientific">marine sediment metagenome</name>
    <dbReference type="NCBI Taxonomy" id="412755"/>
    <lineage>
        <taxon>unclassified sequences</taxon>
        <taxon>metagenomes</taxon>
        <taxon>ecological metagenomes</taxon>
    </lineage>
</organism>
<dbReference type="AlphaFoldDB" id="A0A0F9SX14"/>
<accession>A0A0F9SX14</accession>
<dbReference type="Pfam" id="PF02518">
    <property type="entry name" value="HATPase_c"/>
    <property type="match status" value="1"/>
</dbReference>
<dbReference type="GO" id="GO:0016772">
    <property type="term" value="F:transferase activity, transferring phosphorus-containing groups"/>
    <property type="evidence" value="ECO:0007669"/>
    <property type="project" value="InterPro"/>
</dbReference>
<dbReference type="InterPro" id="IPR005467">
    <property type="entry name" value="His_kinase_dom"/>
</dbReference>
<proteinExistence type="predicted"/>
<dbReference type="InterPro" id="IPR003594">
    <property type="entry name" value="HATPase_dom"/>
</dbReference>
<dbReference type="EMBL" id="LAZR01000482">
    <property type="protein sequence ID" value="KKN67182.1"/>
    <property type="molecule type" value="Genomic_DNA"/>
</dbReference>
<dbReference type="InterPro" id="IPR036890">
    <property type="entry name" value="HATPase_C_sf"/>
</dbReference>
<dbReference type="InterPro" id="IPR004358">
    <property type="entry name" value="Sig_transdc_His_kin-like_C"/>
</dbReference>
<comment type="caution">
    <text evidence="2">The sequence shown here is derived from an EMBL/GenBank/DDBJ whole genome shotgun (WGS) entry which is preliminary data.</text>
</comment>
<feature type="non-terminal residue" evidence="2">
    <location>
        <position position="1"/>
    </location>
</feature>
<gene>
    <name evidence="2" type="ORF">LCGC14_0464350</name>
</gene>
<dbReference type="SMART" id="SM00387">
    <property type="entry name" value="HATPase_c"/>
    <property type="match status" value="1"/>
</dbReference>
<name>A0A0F9SX14_9ZZZZ</name>